<dbReference type="RefSeq" id="WP_145814091.1">
    <property type="nucleotide sequence ID" value="NZ_VIVK01000002.1"/>
</dbReference>
<feature type="compositionally biased region" description="Basic and acidic residues" evidence="1">
    <location>
        <begin position="1"/>
        <end position="10"/>
    </location>
</feature>
<accession>A0A561B8U8</accession>
<dbReference type="InterPro" id="IPR009003">
    <property type="entry name" value="Peptidase_S1_PA"/>
</dbReference>
<keyword evidence="2" id="KW-1133">Transmembrane helix</keyword>
<organism evidence="3 4">
    <name type="scientific">Kribbella amoyensis</name>
    <dbReference type="NCBI Taxonomy" id="996641"/>
    <lineage>
        <taxon>Bacteria</taxon>
        <taxon>Bacillati</taxon>
        <taxon>Actinomycetota</taxon>
        <taxon>Actinomycetes</taxon>
        <taxon>Propionibacteriales</taxon>
        <taxon>Kribbellaceae</taxon>
        <taxon>Kribbella</taxon>
    </lineage>
</organism>
<dbReference type="OrthoDB" id="3827631at2"/>
<name>A0A561B8U8_9ACTN</name>
<keyword evidence="4" id="KW-1185">Reference proteome</keyword>
<dbReference type="SUPFAM" id="SSF50494">
    <property type="entry name" value="Trypsin-like serine proteases"/>
    <property type="match status" value="1"/>
</dbReference>
<evidence type="ECO:0000256" key="2">
    <source>
        <dbReference type="SAM" id="Phobius"/>
    </source>
</evidence>
<proteinExistence type="predicted"/>
<gene>
    <name evidence="3" type="ORF">FB561_6823</name>
</gene>
<dbReference type="Proteomes" id="UP000318380">
    <property type="component" value="Unassembled WGS sequence"/>
</dbReference>
<comment type="caution">
    <text evidence="3">The sequence shown here is derived from an EMBL/GenBank/DDBJ whole genome shotgun (WGS) entry which is preliminary data.</text>
</comment>
<evidence type="ECO:0000313" key="3">
    <source>
        <dbReference type="EMBL" id="TWD75385.1"/>
    </source>
</evidence>
<protein>
    <submittedName>
        <fullName evidence="3">Trypsin-like peptidase</fullName>
    </submittedName>
</protein>
<feature type="transmembrane region" description="Helical" evidence="2">
    <location>
        <begin position="42"/>
        <end position="61"/>
    </location>
</feature>
<evidence type="ECO:0000313" key="4">
    <source>
        <dbReference type="Proteomes" id="UP000318380"/>
    </source>
</evidence>
<evidence type="ECO:0000256" key="1">
    <source>
        <dbReference type="SAM" id="MobiDB-lite"/>
    </source>
</evidence>
<sequence>MGDGRRELPRPPRRIPSGPQTTIEPRRPVSPEPLPPKLRFRFLVPLVVFVLVLGAGAGWLVREQSLGLDTEKVLGLAGPSVVRVLATTCDGTGQASGVLLPGGLVLTAASAIRTPVSVALLTDNGRVRQANVLGVTRDGIGVLRVRGRLEFPTATIAEGPPRDAAERAFVAYDGDGDQVIRQAGTANRPRALTDILDDGALGAPLVDHDGDVIGLLAGETVATGKVIGLTELRGYAGPDAAITPEPTGGCQFARGPQHAAEPDLAVANTPLAGEVRATLGEYLDTLNRHDFDAMQDTYSERLKDRGDAKVDARKHGTSYAFGAVITEVTAGDGGDAADARMSFTVLFSPNSAGARGQTCSRLDIRYHLVREQQRLRIDSTATLTGSPGCDTD</sequence>
<keyword evidence="2" id="KW-0812">Transmembrane</keyword>
<dbReference type="EMBL" id="VIVK01000002">
    <property type="protein sequence ID" value="TWD75385.1"/>
    <property type="molecule type" value="Genomic_DNA"/>
</dbReference>
<dbReference type="AlphaFoldDB" id="A0A561B8U8"/>
<reference evidence="3 4" key="1">
    <citation type="submission" date="2019-06" db="EMBL/GenBank/DDBJ databases">
        <title>Sequencing the genomes of 1000 actinobacteria strains.</title>
        <authorList>
            <person name="Klenk H.-P."/>
        </authorList>
    </citation>
    <scope>NUCLEOTIDE SEQUENCE [LARGE SCALE GENOMIC DNA]</scope>
    <source>
        <strain evidence="3 4">DSM 24683</strain>
    </source>
</reference>
<keyword evidence="2" id="KW-0472">Membrane</keyword>
<dbReference type="Pfam" id="PF13365">
    <property type="entry name" value="Trypsin_2"/>
    <property type="match status" value="1"/>
</dbReference>
<feature type="region of interest" description="Disordered" evidence="1">
    <location>
        <begin position="1"/>
        <end position="30"/>
    </location>
</feature>